<dbReference type="InterPro" id="IPR016162">
    <property type="entry name" value="Ald_DH_N"/>
</dbReference>
<dbReference type="Proteomes" id="UP001597301">
    <property type="component" value="Unassembled WGS sequence"/>
</dbReference>
<feature type="domain" description="Aldehyde dehydrogenase" evidence="4">
    <location>
        <begin position="17"/>
        <end position="475"/>
    </location>
</feature>
<gene>
    <name evidence="5" type="ORF">ACFSCZ_10555</name>
</gene>
<dbReference type="PANTHER" id="PTHR11699">
    <property type="entry name" value="ALDEHYDE DEHYDROGENASE-RELATED"/>
    <property type="match status" value="1"/>
</dbReference>
<reference evidence="6" key="1">
    <citation type="journal article" date="2019" name="Int. J. Syst. Evol. Microbiol.">
        <title>The Global Catalogue of Microorganisms (GCM) 10K type strain sequencing project: providing services to taxonomists for standard genome sequencing and annotation.</title>
        <authorList>
            <consortium name="The Broad Institute Genomics Platform"/>
            <consortium name="The Broad Institute Genome Sequencing Center for Infectious Disease"/>
            <person name="Wu L."/>
            <person name="Ma J."/>
        </authorList>
    </citation>
    <scope>NUCLEOTIDE SEQUENCE [LARGE SCALE GENOMIC DNA]</scope>
    <source>
        <strain evidence="6">CGMCC 1.12295</strain>
    </source>
</reference>
<evidence type="ECO:0000256" key="1">
    <source>
        <dbReference type="ARBA" id="ARBA00023002"/>
    </source>
</evidence>
<sequence>MTIQTGKKYKVYIDGKWTESIGSEYGKVINPAAEEVMAEISLCGEADVDKAVEAAGNAFKTWKNTTPKERSLILLTLADAVEENIDRFALLESQNVGKPIAAAKSDVQGFIDILRFYAGAARNLQGLSTGEYLENHTSMIRREPVGVVASITPWNYPLAMAGWKIGPALAAGNTVVLKPSELTPLTTLLLAEISEGILPPGVLNVITGYGEVAGAALSAHQKVHMISLTGSVRAGMSVAREAAQTLKKVHLELGGKAPVLIFDDADISKAAAGIKTGGFYNSGQDCTAAARVYVSEKIYDQFLEELVTTVRNIKVGDPMEPGVEMGPLVSKAHRDRVHGFVERAKKNPGVQVLTGGEKINQRGFYYKPTIITGVKQSDEIVQEEVFGPVVTVIPFSDDKEAIEMANDCNYALAASVWTKNIDRAMDMTKQLEFGAVWTNTHLTIVSEMPHGGSKLSGYGNDQSIYSLEEYTNIKHAMVKFN</sequence>
<proteinExistence type="inferred from homology"/>
<protein>
    <submittedName>
        <fullName evidence="5">Gamma-aminobutyraldehyde dehydrogenase</fullName>
    </submittedName>
</protein>
<dbReference type="SUPFAM" id="SSF53720">
    <property type="entry name" value="ALDH-like"/>
    <property type="match status" value="1"/>
</dbReference>
<comment type="similarity">
    <text evidence="3">Belongs to the aldehyde dehydrogenase family.</text>
</comment>
<name>A0ABW4KLW1_9BACI</name>
<dbReference type="RefSeq" id="WP_380773898.1">
    <property type="nucleotide sequence ID" value="NZ_JBHUEO010000027.1"/>
</dbReference>
<dbReference type="PROSITE" id="PS00070">
    <property type="entry name" value="ALDEHYDE_DEHYDR_CYS"/>
    <property type="match status" value="1"/>
</dbReference>
<dbReference type="InterPro" id="IPR029510">
    <property type="entry name" value="Ald_DH_CS_GLU"/>
</dbReference>
<dbReference type="Gene3D" id="3.40.605.10">
    <property type="entry name" value="Aldehyde Dehydrogenase, Chain A, domain 1"/>
    <property type="match status" value="1"/>
</dbReference>
<dbReference type="InterPro" id="IPR015657">
    <property type="entry name" value="Aminobutyraldehyde_DH"/>
</dbReference>
<accession>A0ABW4KLW1</accession>
<keyword evidence="6" id="KW-1185">Reference proteome</keyword>
<evidence type="ECO:0000256" key="3">
    <source>
        <dbReference type="RuleBase" id="RU003345"/>
    </source>
</evidence>
<evidence type="ECO:0000259" key="4">
    <source>
        <dbReference type="Pfam" id="PF00171"/>
    </source>
</evidence>
<dbReference type="PROSITE" id="PS00687">
    <property type="entry name" value="ALDEHYDE_DEHYDR_GLU"/>
    <property type="match status" value="1"/>
</dbReference>
<keyword evidence="1 3" id="KW-0560">Oxidoreductase</keyword>
<dbReference type="InterPro" id="IPR015590">
    <property type="entry name" value="Aldehyde_DH_dom"/>
</dbReference>
<dbReference type="EMBL" id="JBHUEO010000027">
    <property type="protein sequence ID" value="MFD1707173.1"/>
    <property type="molecule type" value="Genomic_DNA"/>
</dbReference>
<evidence type="ECO:0000313" key="6">
    <source>
        <dbReference type="Proteomes" id="UP001597301"/>
    </source>
</evidence>
<dbReference type="NCBIfam" id="NF010000">
    <property type="entry name" value="PRK13473.1"/>
    <property type="match status" value="1"/>
</dbReference>
<dbReference type="CDD" id="cd07092">
    <property type="entry name" value="ALDH_ABALDH-YdcW"/>
    <property type="match status" value="1"/>
</dbReference>
<dbReference type="InterPro" id="IPR016160">
    <property type="entry name" value="Ald_DH_CS_CYS"/>
</dbReference>
<evidence type="ECO:0000313" key="5">
    <source>
        <dbReference type="EMBL" id="MFD1707173.1"/>
    </source>
</evidence>
<dbReference type="Gene3D" id="3.40.309.10">
    <property type="entry name" value="Aldehyde Dehydrogenase, Chain A, domain 2"/>
    <property type="match status" value="1"/>
</dbReference>
<evidence type="ECO:0000256" key="2">
    <source>
        <dbReference type="PROSITE-ProRule" id="PRU10007"/>
    </source>
</evidence>
<dbReference type="Pfam" id="PF00171">
    <property type="entry name" value="Aldedh"/>
    <property type="match status" value="1"/>
</dbReference>
<dbReference type="InterPro" id="IPR016163">
    <property type="entry name" value="Ald_DH_C"/>
</dbReference>
<comment type="caution">
    <text evidence="5">The sequence shown here is derived from an EMBL/GenBank/DDBJ whole genome shotgun (WGS) entry which is preliminary data.</text>
</comment>
<organism evidence="5 6">
    <name type="scientific">Siminovitchia sediminis</name>
    <dbReference type="NCBI Taxonomy" id="1274353"/>
    <lineage>
        <taxon>Bacteria</taxon>
        <taxon>Bacillati</taxon>
        <taxon>Bacillota</taxon>
        <taxon>Bacilli</taxon>
        <taxon>Bacillales</taxon>
        <taxon>Bacillaceae</taxon>
        <taxon>Siminovitchia</taxon>
    </lineage>
</organism>
<feature type="active site" evidence="2">
    <location>
        <position position="252"/>
    </location>
</feature>
<dbReference type="InterPro" id="IPR016161">
    <property type="entry name" value="Ald_DH/histidinol_DH"/>
</dbReference>